<dbReference type="InterPro" id="IPR036220">
    <property type="entry name" value="UDP-Glc/GDP-Man_DH_C_sf"/>
</dbReference>
<comment type="similarity">
    <text evidence="2 8">Belongs to the UDP-glucose/GDP-mannose dehydrogenase family.</text>
</comment>
<dbReference type="PIRSF" id="PIRSF000124">
    <property type="entry name" value="UDPglc_GDPman_dh"/>
    <property type="match status" value="1"/>
</dbReference>
<evidence type="ECO:0000256" key="7">
    <source>
        <dbReference type="ARBA" id="ARBA00047473"/>
    </source>
</evidence>
<protein>
    <recommendedName>
        <fullName evidence="4 8">UDP-glucose 6-dehydrogenase</fullName>
        <ecNumber evidence="3 8">1.1.1.22</ecNumber>
    </recommendedName>
</protein>
<dbReference type="InterPro" id="IPR008927">
    <property type="entry name" value="6-PGluconate_DH-like_C_sf"/>
</dbReference>
<sequence>MKVTLFGTGYVGLVTGACLAEMGNHVVCVDIDQAKVERLERGEIPIFEPGLEPIVRRNHANGQLEFTTEAAPAIGHAQIIFIAVGTPPDEDGSADLQYVLGVARSIGQHLDRYAVIVNKSTVPVGTADRVRKAVAEELAARGANIEFDVVSNPEFLKEGDAVEDCLRPDRIVIGTSSERAVDLLRKLYAPFNRNHDRTVVMDVRSAELTKYAANAMLATKISFMNEIANIAERVGADVELVRQGIGSDPRIGYHFIYPGAGYGGSCFPKDVQALERTARAVGYEARLLGAVEAVNHDQKAKLFEFIQRYFHGDLHGRTIALWGLAFKPNTDDMREASSRRLMEALWSAGAKVRAFDPEAREETQRLYGHRDDMVLCDNAYQALEGADVLAIVTEWKAFRSPDFARIRAMLKAPAIFDGRNLYEPEAVEEAGLAYYGIGRGRSLLRSE</sequence>
<dbReference type="SUPFAM" id="SSF52413">
    <property type="entry name" value="UDP-glucose/GDP-mannose dehydrogenase C-terminal domain"/>
    <property type="match status" value="1"/>
</dbReference>
<dbReference type="Pfam" id="PF03721">
    <property type="entry name" value="UDPG_MGDP_dh_N"/>
    <property type="match status" value="1"/>
</dbReference>
<dbReference type="InterPro" id="IPR028357">
    <property type="entry name" value="UDPglc_DH_bac"/>
</dbReference>
<dbReference type="SUPFAM" id="SSF51735">
    <property type="entry name" value="NAD(P)-binding Rossmann-fold domains"/>
    <property type="match status" value="1"/>
</dbReference>
<dbReference type="NCBIfam" id="TIGR03026">
    <property type="entry name" value="NDP-sugDHase"/>
    <property type="match status" value="1"/>
</dbReference>
<dbReference type="Proteomes" id="UP001430193">
    <property type="component" value="Unassembled WGS sequence"/>
</dbReference>
<feature type="domain" description="UDP-glucose/GDP-mannose dehydrogenase C-terminal" evidence="9">
    <location>
        <begin position="320"/>
        <end position="424"/>
    </location>
</feature>
<keyword evidence="5 8" id="KW-0560">Oxidoreductase</keyword>
<reference evidence="10" key="1">
    <citation type="submission" date="2020-10" db="EMBL/GenBank/DDBJ databases">
        <title>Phylogeny of dyella-like bacteria.</title>
        <authorList>
            <person name="Fu J."/>
        </authorList>
    </citation>
    <scope>NUCLEOTIDE SEQUENCE</scope>
    <source>
        <strain evidence="10">DHON07</strain>
    </source>
</reference>
<comment type="catalytic activity">
    <reaction evidence="7 8">
        <text>UDP-alpha-D-glucose + 2 NAD(+) + H2O = UDP-alpha-D-glucuronate + 2 NADH + 3 H(+)</text>
        <dbReference type="Rhea" id="RHEA:23596"/>
        <dbReference type="ChEBI" id="CHEBI:15377"/>
        <dbReference type="ChEBI" id="CHEBI:15378"/>
        <dbReference type="ChEBI" id="CHEBI:57540"/>
        <dbReference type="ChEBI" id="CHEBI:57945"/>
        <dbReference type="ChEBI" id="CHEBI:58052"/>
        <dbReference type="ChEBI" id="CHEBI:58885"/>
        <dbReference type="EC" id="1.1.1.22"/>
    </reaction>
</comment>
<evidence type="ECO:0000256" key="4">
    <source>
        <dbReference type="ARBA" id="ARBA00015132"/>
    </source>
</evidence>
<dbReference type="PANTHER" id="PTHR43750">
    <property type="entry name" value="UDP-GLUCOSE 6-DEHYDROGENASE TUAD"/>
    <property type="match status" value="1"/>
</dbReference>
<evidence type="ECO:0000256" key="2">
    <source>
        <dbReference type="ARBA" id="ARBA00006601"/>
    </source>
</evidence>
<dbReference type="Gene3D" id="3.40.50.720">
    <property type="entry name" value="NAD(P)-binding Rossmann-like Domain"/>
    <property type="match status" value="2"/>
</dbReference>
<comment type="pathway">
    <text evidence="1">Nucleotide-sugar biosynthesis; UDP-alpha-D-glucuronate biosynthesis; UDP-alpha-D-glucuronate from UDP-alpha-D-glucose: step 1/1.</text>
</comment>
<organism evidence="10 11">
    <name type="scientific">Dyella mobilis</name>
    <dbReference type="NCBI Taxonomy" id="1849582"/>
    <lineage>
        <taxon>Bacteria</taxon>
        <taxon>Pseudomonadati</taxon>
        <taxon>Pseudomonadota</taxon>
        <taxon>Gammaproteobacteria</taxon>
        <taxon>Lysobacterales</taxon>
        <taxon>Rhodanobacteraceae</taxon>
        <taxon>Dyella</taxon>
    </lineage>
</organism>
<dbReference type="InterPro" id="IPR014027">
    <property type="entry name" value="UDP-Glc/GDP-Man_DH_C"/>
</dbReference>
<evidence type="ECO:0000313" key="11">
    <source>
        <dbReference type="Proteomes" id="UP001430193"/>
    </source>
</evidence>
<dbReference type="PIRSF" id="PIRSF500134">
    <property type="entry name" value="UDPglc_DH_bac"/>
    <property type="match status" value="1"/>
</dbReference>
<dbReference type="InterPro" id="IPR014026">
    <property type="entry name" value="UDP-Glc/GDP-Man_DH_dimer"/>
</dbReference>
<dbReference type="RefSeq" id="WP_204632481.1">
    <property type="nucleotide sequence ID" value="NZ_BSOC01000002.1"/>
</dbReference>
<evidence type="ECO:0000256" key="8">
    <source>
        <dbReference type="PIRNR" id="PIRNR000124"/>
    </source>
</evidence>
<keyword evidence="6 8" id="KW-0520">NAD</keyword>
<comment type="caution">
    <text evidence="10">The sequence shown here is derived from an EMBL/GenBank/DDBJ whole genome shotgun (WGS) entry which is preliminary data.</text>
</comment>
<dbReference type="InterPro" id="IPR036291">
    <property type="entry name" value="NAD(P)-bd_dom_sf"/>
</dbReference>
<dbReference type="Gene3D" id="1.20.5.100">
    <property type="entry name" value="Cytochrome c1, transmembrane anchor, C-terminal"/>
    <property type="match status" value="1"/>
</dbReference>
<dbReference type="SMART" id="SM00984">
    <property type="entry name" value="UDPG_MGDP_dh_C"/>
    <property type="match status" value="1"/>
</dbReference>
<dbReference type="PANTHER" id="PTHR43750:SF3">
    <property type="entry name" value="UDP-GLUCOSE 6-DEHYDROGENASE TUAD"/>
    <property type="match status" value="1"/>
</dbReference>
<gene>
    <name evidence="10" type="ORF">ISS99_15545</name>
</gene>
<name>A0ABS2KID4_9GAMM</name>
<accession>A0ABS2KID4</accession>
<keyword evidence="11" id="KW-1185">Reference proteome</keyword>
<evidence type="ECO:0000313" key="10">
    <source>
        <dbReference type="EMBL" id="MBM7130938.1"/>
    </source>
</evidence>
<proteinExistence type="inferred from homology"/>
<dbReference type="Pfam" id="PF03720">
    <property type="entry name" value="UDPG_MGDP_dh_C"/>
    <property type="match status" value="1"/>
</dbReference>
<dbReference type="EMBL" id="JADIKF010000039">
    <property type="protein sequence ID" value="MBM7130938.1"/>
    <property type="molecule type" value="Genomic_DNA"/>
</dbReference>
<evidence type="ECO:0000256" key="3">
    <source>
        <dbReference type="ARBA" id="ARBA00012954"/>
    </source>
</evidence>
<evidence type="ECO:0000256" key="6">
    <source>
        <dbReference type="ARBA" id="ARBA00023027"/>
    </source>
</evidence>
<dbReference type="PROSITE" id="PS51257">
    <property type="entry name" value="PROKAR_LIPOPROTEIN"/>
    <property type="match status" value="1"/>
</dbReference>
<dbReference type="Pfam" id="PF00984">
    <property type="entry name" value="UDPG_MGDP_dh"/>
    <property type="match status" value="1"/>
</dbReference>
<evidence type="ECO:0000256" key="1">
    <source>
        <dbReference type="ARBA" id="ARBA00004701"/>
    </source>
</evidence>
<evidence type="ECO:0000256" key="5">
    <source>
        <dbReference type="ARBA" id="ARBA00023002"/>
    </source>
</evidence>
<dbReference type="InterPro" id="IPR001732">
    <property type="entry name" value="UDP-Glc/GDP-Man_DH_N"/>
</dbReference>
<dbReference type="SUPFAM" id="SSF48179">
    <property type="entry name" value="6-phosphogluconate dehydrogenase C-terminal domain-like"/>
    <property type="match status" value="1"/>
</dbReference>
<evidence type="ECO:0000259" key="9">
    <source>
        <dbReference type="SMART" id="SM00984"/>
    </source>
</evidence>
<dbReference type="EC" id="1.1.1.22" evidence="3 8"/>
<dbReference type="InterPro" id="IPR017476">
    <property type="entry name" value="UDP-Glc/GDP-Man"/>
</dbReference>